<protein>
    <submittedName>
        <fullName evidence="3">Chromosome (Plasmid) partitioning protein ParA</fullName>
    </submittedName>
</protein>
<dbReference type="InterPro" id="IPR025669">
    <property type="entry name" value="AAA_dom"/>
</dbReference>
<keyword evidence="4" id="KW-1185">Reference proteome</keyword>
<dbReference type="Gene3D" id="3.40.50.300">
    <property type="entry name" value="P-loop containing nucleotide triphosphate hydrolases"/>
    <property type="match status" value="1"/>
</dbReference>
<evidence type="ECO:0000313" key="3">
    <source>
        <dbReference type="EMBL" id="BAU56366.1"/>
    </source>
</evidence>
<sequence length="261" mass="28296">MSAQQPRCLVFLNQKGGVGKTTSAVNVAHALVRSGHRVLGLDLDPQGHFAASMGIEGLDPGLDDVFFNGVAINDRAQQARDGLLLVPPGPRLPEVEQMSGGRERGWILANALEQIGGGFDFVIIDCPPSSGLLAINALLATDDVIMPVSCDYLALEGLAGLMRTLMRVEQGLHISRNKFVLVTRFNGQRRLPREVRGKLEEYFPGQVLRTAIRDNVSLAEAPGFGQTVFEYRADSNGAKDYAALAEDIRHRRVLEPAEVNG</sequence>
<comment type="similarity">
    <text evidence="1">To B.subtilis soj.</text>
</comment>
<dbReference type="KEGG" id="hhk:HH1059_22960"/>
<feature type="domain" description="AAA" evidence="2">
    <location>
        <begin position="8"/>
        <end position="171"/>
    </location>
</feature>
<dbReference type="Proteomes" id="UP000218890">
    <property type="component" value="Chromosome"/>
</dbReference>
<dbReference type="EMBL" id="AP017372">
    <property type="protein sequence ID" value="BAU56366.1"/>
    <property type="molecule type" value="Genomic_DNA"/>
</dbReference>
<dbReference type="SUPFAM" id="SSF52540">
    <property type="entry name" value="P-loop containing nucleoside triphosphate hydrolases"/>
    <property type="match status" value="1"/>
</dbReference>
<dbReference type="PANTHER" id="PTHR13696">
    <property type="entry name" value="P-LOOP CONTAINING NUCLEOSIDE TRIPHOSPHATE HYDROLASE"/>
    <property type="match status" value="1"/>
</dbReference>
<name>A0A110B476_HALHR</name>
<proteinExistence type="predicted"/>
<dbReference type="CDD" id="cd02042">
    <property type="entry name" value="ParAB_family"/>
    <property type="match status" value="1"/>
</dbReference>
<dbReference type="FunFam" id="3.40.50.300:FF:000285">
    <property type="entry name" value="Sporulation initiation inhibitor Soj"/>
    <property type="match status" value="1"/>
</dbReference>
<dbReference type="OrthoDB" id="9815116at2"/>
<dbReference type="AlphaFoldDB" id="A0A110B476"/>
<organism evidence="3 4">
    <name type="scientific">Halorhodospira halochloris</name>
    <name type="common">Ectothiorhodospira halochloris</name>
    <dbReference type="NCBI Taxonomy" id="1052"/>
    <lineage>
        <taxon>Bacteria</taxon>
        <taxon>Pseudomonadati</taxon>
        <taxon>Pseudomonadota</taxon>
        <taxon>Gammaproteobacteria</taxon>
        <taxon>Chromatiales</taxon>
        <taxon>Ectothiorhodospiraceae</taxon>
        <taxon>Halorhodospira</taxon>
    </lineage>
</organism>
<evidence type="ECO:0000259" key="2">
    <source>
        <dbReference type="Pfam" id="PF13614"/>
    </source>
</evidence>
<evidence type="ECO:0000313" key="4">
    <source>
        <dbReference type="Proteomes" id="UP000218890"/>
    </source>
</evidence>
<dbReference type="PIRSF" id="PIRSF009320">
    <property type="entry name" value="Nuc_binding_HP_1000"/>
    <property type="match status" value="1"/>
</dbReference>
<reference evidence="3" key="1">
    <citation type="submission" date="2016-02" db="EMBL/GenBank/DDBJ databases">
        <title>Halorhodospira halochloris DSM-1059 complete genome, version 2.</title>
        <authorList>
            <person name="Tsukatani Y."/>
        </authorList>
    </citation>
    <scope>NUCLEOTIDE SEQUENCE</scope>
    <source>
        <strain evidence="3">DSM 1059</strain>
    </source>
</reference>
<accession>A0A110B476</accession>
<dbReference type="PANTHER" id="PTHR13696:SF52">
    <property type="entry name" value="PARA FAMILY PROTEIN CT_582"/>
    <property type="match status" value="1"/>
</dbReference>
<gene>
    <name evidence="3" type="primary">parA</name>
    <name evidence="3" type="ORF">HH1059_22960</name>
</gene>
<dbReference type="Pfam" id="PF13614">
    <property type="entry name" value="AAA_31"/>
    <property type="match status" value="1"/>
</dbReference>
<evidence type="ECO:0000256" key="1">
    <source>
        <dbReference type="ARBA" id="ARBA00060876"/>
    </source>
</evidence>
<dbReference type="InterPro" id="IPR027417">
    <property type="entry name" value="P-loop_NTPase"/>
</dbReference>
<dbReference type="InterPro" id="IPR050678">
    <property type="entry name" value="DNA_Partitioning_ATPase"/>
</dbReference>
<dbReference type="RefSeq" id="WP_096406120.1">
    <property type="nucleotide sequence ID" value="NZ_AP017372.2"/>
</dbReference>